<proteinExistence type="predicted"/>
<dbReference type="KEGG" id="pph:Ppha_0409"/>
<dbReference type="Proteomes" id="UP000002724">
    <property type="component" value="Chromosome"/>
</dbReference>
<name>B4SCF7_PELPB</name>
<sequence length="168" mass="18767">MLSGCGNPVKERRSPETGFIGLDHPVQESWKVRIALTENGVRRGVIEAGHGAEYRKNKSSEHHLDQGVRVDLFDINGHTTTTISAGKAVVHDNQDIEAEGNVIITSEGSTVIKTEYVKRTAKDKMIRSERFVTITRPGETIRGEGFETDQALRRYRIFRGSGESFIKQ</sequence>
<evidence type="ECO:0008006" key="4">
    <source>
        <dbReference type="Google" id="ProtNLM"/>
    </source>
</evidence>
<organism evidence="2 3">
    <name type="scientific">Pelodictyon phaeoclathratiforme (strain DSM 5477 / BU-1)</name>
    <dbReference type="NCBI Taxonomy" id="324925"/>
    <lineage>
        <taxon>Bacteria</taxon>
        <taxon>Pseudomonadati</taxon>
        <taxon>Chlorobiota</taxon>
        <taxon>Chlorobiia</taxon>
        <taxon>Chlorobiales</taxon>
        <taxon>Chlorobiaceae</taxon>
        <taxon>Chlorobium/Pelodictyon group</taxon>
        <taxon>Pelodictyon</taxon>
    </lineage>
</organism>
<evidence type="ECO:0000313" key="2">
    <source>
        <dbReference type="EMBL" id="ACF42737.1"/>
    </source>
</evidence>
<dbReference type="NCBIfam" id="TIGR04409">
    <property type="entry name" value="LptC_YrbK"/>
    <property type="match status" value="1"/>
</dbReference>
<keyword evidence="3" id="KW-1185">Reference proteome</keyword>
<dbReference type="AlphaFoldDB" id="B4SCF7"/>
<reference evidence="2 3" key="1">
    <citation type="submission" date="2008-06" db="EMBL/GenBank/DDBJ databases">
        <title>Complete sequence of Pelodictyon phaeoclathratiforme BU-1.</title>
        <authorList>
            <consortium name="US DOE Joint Genome Institute"/>
            <person name="Lucas S."/>
            <person name="Copeland A."/>
            <person name="Lapidus A."/>
            <person name="Glavina del Rio T."/>
            <person name="Dalin E."/>
            <person name="Tice H."/>
            <person name="Bruce D."/>
            <person name="Goodwin L."/>
            <person name="Pitluck S."/>
            <person name="Schmutz J."/>
            <person name="Larimer F."/>
            <person name="Land M."/>
            <person name="Hauser L."/>
            <person name="Kyrpides N."/>
            <person name="Mikhailova N."/>
            <person name="Liu Z."/>
            <person name="Li T."/>
            <person name="Zhao F."/>
            <person name="Overmann J."/>
            <person name="Bryant D.A."/>
            <person name="Richardson P."/>
        </authorList>
    </citation>
    <scope>NUCLEOTIDE SEQUENCE [LARGE SCALE GENOMIC DNA]</scope>
    <source>
        <strain evidence="3">DSM 5477 / BU-1</strain>
    </source>
</reference>
<accession>B4SCF7</accession>
<dbReference type="STRING" id="324925.Ppha_0409"/>
<dbReference type="HOGENOM" id="CLU_128626_0_0_10"/>
<dbReference type="eggNOG" id="COG3117">
    <property type="taxonomic scope" value="Bacteria"/>
</dbReference>
<feature type="region of interest" description="Disordered" evidence="1">
    <location>
        <begin position="1"/>
        <end position="20"/>
    </location>
</feature>
<dbReference type="GO" id="GO:0015221">
    <property type="term" value="F:lipopolysaccharide transmembrane transporter activity"/>
    <property type="evidence" value="ECO:0007669"/>
    <property type="project" value="InterPro"/>
</dbReference>
<dbReference type="Pfam" id="PF06835">
    <property type="entry name" value="LptC"/>
    <property type="match status" value="1"/>
</dbReference>
<evidence type="ECO:0000256" key="1">
    <source>
        <dbReference type="SAM" id="MobiDB-lite"/>
    </source>
</evidence>
<gene>
    <name evidence="2" type="ordered locus">Ppha_0409</name>
</gene>
<protein>
    <recommendedName>
        <fullName evidence="4">LPS export ABC transporter periplasmic protein LptC</fullName>
    </recommendedName>
</protein>
<dbReference type="Gene3D" id="2.60.450.10">
    <property type="entry name" value="Lipopolysaccharide (LPS) transport protein A like domain"/>
    <property type="match status" value="1"/>
</dbReference>
<evidence type="ECO:0000313" key="3">
    <source>
        <dbReference type="Proteomes" id="UP000002724"/>
    </source>
</evidence>
<dbReference type="OrthoDB" id="9812080at2"/>
<dbReference type="InterPro" id="IPR026265">
    <property type="entry name" value="LptC"/>
</dbReference>
<dbReference type="EMBL" id="CP001110">
    <property type="protein sequence ID" value="ACF42737.1"/>
    <property type="molecule type" value="Genomic_DNA"/>
</dbReference>
<dbReference type="InterPro" id="IPR010664">
    <property type="entry name" value="LipoPS_assembly_LptC-rel"/>
</dbReference>
<dbReference type="GO" id="GO:0005886">
    <property type="term" value="C:plasma membrane"/>
    <property type="evidence" value="ECO:0007669"/>
    <property type="project" value="InterPro"/>
</dbReference>